<name>A0ABS3MGD5_9BRAD</name>
<keyword evidence="1" id="KW-0812">Transmembrane</keyword>
<dbReference type="PANTHER" id="PTHR33840:SF1">
    <property type="entry name" value="TLE1 PHOSPHOLIPASE DOMAIN-CONTAINING PROTEIN"/>
    <property type="match status" value="1"/>
</dbReference>
<dbReference type="Pfam" id="PF09994">
    <property type="entry name" value="T6SS_Tle1-like_cat"/>
    <property type="match status" value="2"/>
</dbReference>
<keyword evidence="1" id="KW-0472">Membrane</keyword>
<evidence type="ECO:0000259" key="2">
    <source>
        <dbReference type="Pfam" id="PF09994"/>
    </source>
</evidence>
<keyword evidence="1" id="KW-1133">Transmembrane helix</keyword>
<dbReference type="EMBL" id="JAGEPA010000001">
    <property type="protein sequence ID" value="MBO1430508.1"/>
    <property type="molecule type" value="Genomic_DNA"/>
</dbReference>
<feature type="transmembrane region" description="Helical" evidence="1">
    <location>
        <begin position="250"/>
        <end position="272"/>
    </location>
</feature>
<feature type="domain" description="T6SS Phospholipase effector Tle1-like catalytic" evidence="2">
    <location>
        <begin position="299"/>
        <end position="381"/>
    </location>
</feature>
<feature type="domain" description="T6SS Phospholipase effector Tle1-like catalytic" evidence="2">
    <location>
        <begin position="3"/>
        <end position="209"/>
    </location>
</feature>
<dbReference type="PANTHER" id="PTHR33840">
    <property type="match status" value="1"/>
</dbReference>
<organism evidence="3 4">
    <name type="scientific">Bradyrhizobium quebecense</name>
    <dbReference type="NCBI Taxonomy" id="2748629"/>
    <lineage>
        <taxon>Bacteria</taxon>
        <taxon>Pseudomonadati</taxon>
        <taxon>Pseudomonadota</taxon>
        <taxon>Alphaproteobacteria</taxon>
        <taxon>Hyphomicrobiales</taxon>
        <taxon>Nitrobacteraceae</taxon>
        <taxon>Bradyrhizobium</taxon>
    </lineage>
</organism>
<dbReference type="RefSeq" id="WP_207833197.1">
    <property type="nucleotide sequence ID" value="NZ_CP088282.1"/>
</dbReference>
<keyword evidence="4" id="KW-1185">Reference proteome</keyword>
<dbReference type="Proteomes" id="UP000692816">
    <property type="component" value="Unassembled WGS sequence"/>
</dbReference>
<dbReference type="InterPro" id="IPR018712">
    <property type="entry name" value="Tle1-like_cat"/>
</dbReference>
<feature type="transmembrane region" description="Helical" evidence="1">
    <location>
        <begin position="220"/>
        <end position="243"/>
    </location>
</feature>
<reference evidence="3" key="1">
    <citation type="journal article" date="2021" name="Int. J. Syst. Evol. Microbiol.">
        <title>Bradyrhizobium septentrionale sp. nov. (sv. septentrionale) and Bradyrhizobium quebecense sp. nov. (sv. septentrionale) associated with legumes native to Canada possess rearranged symbiosis genes and numerous insertion sequences.</title>
        <authorList>
            <person name="Bromfield E.S.P."/>
            <person name="Cloutier S."/>
        </authorList>
    </citation>
    <scope>NUCLEOTIDE SEQUENCE</scope>
    <source>
        <strain evidence="3">12S5</strain>
    </source>
</reference>
<protein>
    <submittedName>
        <fullName evidence="3">DUF2235 domain-containing protein</fullName>
    </submittedName>
</protein>
<accession>A0ABS3MGD5</accession>
<evidence type="ECO:0000313" key="3">
    <source>
        <dbReference type="EMBL" id="MBO1430508.1"/>
    </source>
</evidence>
<evidence type="ECO:0000313" key="4">
    <source>
        <dbReference type="Proteomes" id="UP000692816"/>
    </source>
</evidence>
<gene>
    <name evidence="3" type="ORF">J4P68_13785</name>
</gene>
<proteinExistence type="predicted"/>
<evidence type="ECO:0000256" key="1">
    <source>
        <dbReference type="SAM" id="Phobius"/>
    </source>
</evidence>
<sequence>MAKNIVIFSDGTGQDGGARPEQRISNIYKMYRISRDHADTGIDPSRQVVFYDAGLGTDIGATALTAPVRFVQKLLGSVTGAGIKRNIADCYEFIVNHYEPGDRIFLFGFSRGAYTVRSLANLMMLCGVPTKTPVGPLMRYRKAVKDIAWEAVDTVLEHGAGHPRKDFEDERLELARRLQLKNGSGDGSDANVAPYFIGVFDTVAALGASGLRYAVIQAGLAAGVAAVAFAGGFLPAVLIALLASWFGAGFMLSGFLAQLAIVAGALVAFWYWQNKATTKTIVDYPKPGQSHSHQAVWKGENFDRLLSRHVAFARSANAIDETRKDFDRVAWGGSDDGAPRFPGHERFRQWWFAGNHSDVGGSYPEPESRLSDIALEWMCREAISVPDGLMTGPIFVNGHKMEGTGDAGQALNIYPDAGGVQHCEVAGMRDTLDGFADKLPSWSWLRKLIGRQNWETKIRDINSAGKVHPTVQQRFELASVVQCAAGAGPYRPEALIRHDEFARYYRTDHGRSETTPVAAAPSPSTV</sequence>
<comment type="caution">
    <text evidence="3">The sequence shown here is derived from an EMBL/GenBank/DDBJ whole genome shotgun (WGS) entry which is preliminary data.</text>
</comment>